<evidence type="ECO:0000256" key="5">
    <source>
        <dbReference type="ARBA" id="ARBA00023136"/>
    </source>
</evidence>
<keyword evidence="3 6" id="KW-0812">Transmembrane</keyword>
<evidence type="ECO:0000256" key="3">
    <source>
        <dbReference type="ARBA" id="ARBA00022692"/>
    </source>
</evidence>
<evidence type="ECO:0000313" key="10">
    <source>
        <dbReference type="Proteomes" id="UP000663067"/>
    </source>
</evidence>
<dbReference type="PANTHER" id="PTHR30250:SF11">
    <property type="entry name" value="O-ANTIGEN TRANSPORTER-RELATED"/>
    <property type="match status" value="1"/>
</dbReference>
<dbReference type="InterPro" id="IPR002797">
    <property type="entry name" value="Polysacc_synth"/>
</dbReference>
<evidence type="ECO:0000256" key="6">
    <source>
        <dbReference type="SAM" id="Phobius"/>
    </source>
</evidence>
<feature type="transmembrane region" description="Helical" evidence="6">
    <location>
        <begin position="112"/>
        <end position="135"/>
    </location>
</feature>
<feature type="transmembrane region" description="Helical" evidence="6">
    <location>
        <begin position="81"/>
        <end position="106"/>
    </location>
</feature>
<feature type="transmembrane region" description="Helical" evidence="6">
    <location>
        <begin position="352"/>
        <end position="373"/>
    </location>
</feature>
<accession>A0A2N5IPD4</accession>
<protein>
    <submittedName>
        <fullName evidence="8">Oligosaccharide flippase family protein</fullName>
    </submittedName>
    <submittedName>
        <fullName evidence="7">Polysaccharide biosynthesis protein</fullName>
    </submittedName>
</protein>
<feature type="transmembrane region" description="Helical" evidence="6">
    <location>
        <begin position="206"/>
        <end position="225"/>
    </location>
</feature>
<reference evidence="8 10" key="2">
    <citation type="submission" date="2021-03" db="EMBL/GenBank/DDBJ databases">
        <title>Genome sequencing of Bifidobacterium imperatoris JCM 32708.</title>
        <authorList>
            <person name="Kim J."/>
        </authorList>
    </citation>
    <scope>NUCLEOTIDE SEQUENCE [LARGE SCALE GENOMIC DNA]</scope>
    <source>
        <strain evidence="8 10">JCM 32708</strain>
    </source>
</reference>
<feature type="transmembrane region" description="Helical" evidence="6">
    <location>
        <begin position="319"/>
        <end position="340"/>
    </location>
</feature>
<keyword evidence="10" id="KW-1185">Reference proteome</keyword>
<feature type="transmembrane region" description="Helical" evidence="6">
    <location>
        <begin position="441"/>
        <end position="463"/>
    </location>
</feature>
<dbReference type="Proteomes" id="UP000234855">
    <property type="component" value="Unassembled WGS sequence"/>
</dbReference>
<dbReference type="AlphaFoldDB" id="A0A2N5IPD4"/>
<dbReference type="Proteomes" id="UP000663067">
    <property type="component" value="Chromosome"/>
</dbReference>
<dbReference type="RefSeq" id="WP_101626556.1">
    <property type="nucleotide sequence ID" value="NZ_CP071591.1"/>
</dbReference>
<feature type="transmembrane region" description="Helical" evidence="6">
    <location>
        <begin position="166"/>
        <end position="185"/>
    </location>
</feature>
<evidence type="ECO:0000313" key="7">
    <source>
        <dbReference type="EMBL" id="PLS23814.1"/>
    </source>
</evidence>
<feature type="transmembrane region" description="Helical" evidence="6">
    <location>
        <begin position="289"/>
        <end position="313"/>
    </location>
</feature>
<feature type="transmembrane region" description="Helical" evidence="6">
    <location>
        <begin position="379"/>
        <end position="400"/>
    </location>
</feature>
<dbReference type="InterPro" id="IPR050833">
    <property type="entry name" value="Poly_Biosynth_Transport"/>
</dbReference>
<comment type="subcellular location">
    <subcellularLocation>
        <location evidence="1">Cell membrane</location>
        <topology evidence="1">Multi-pass membrane protein</topology>
    </subcellularLocation>
</comment>
<feature type="transmembrane region" description="Helical" evidence="6">
    <location>
        <begin position="42"/>
        <end position="60"/>
    </location>
</feature>
<gene>
    <name evidence="8" type="ORF">BLI708_01790</name>
    <name evidence="7" type="ORF">Tam1G_2132</name>
</gene>
<dbReference type="Pfam" id="PF01943">
    <property type="entry name" value="Polysacc_synt"/>
    <property type="match status" value="1"/>
</dbReference>
<dbReference type="PANTHER" id="PTHR30250">
    <property type="entry name" value="PST FAMILY PREDICTED COLANIC ACID TRANSPORTER"/>
    <property type="match status" value="1"/>
</dbReference>
<dbReference type="EMBL" id="CP071591">
    <property type="protein sequence ID" value="QSY58083.1"/>
    <property type="molecule type" value="Genomic_DNA"/>
</dbReference>
<dbReference type="EMBL" id="NMWV01000042">
    <property type="protein sequence ID" value="PLS23814.1"/>
    <property type="molecule type" value="Genomic_DNA"/>
</dbReference>
<evidence type="ECO:0000256" key="4">
    <source>
        <dbReference type="ARBA" id="ARBA00022989"/>
    </source>
</evidence>
<sequence length="490" mass="54772">MTSLKKNLIYNMAYQILVILLPLITAPYVSRVLGAAGLGTYSYVYSISYYFGLVGMLGITNHGSRSIALHRTDKLQTAQTFWNIYAIQFISTGIAVLLYTVFAFLLFNGDKIIAYINILFVISYLLDINWLFFGLEQFKITVIRNTIIKVATACSIFIFVKNRDDLWLYTLIMALGASLSQIYLWMNVHKFVPFCKPKWYEVKKNIKPVIVLFIPAIAYSIYKVLDKIMLGAMSDMTQVGLFDNAERIVNIPVSLITAFGTVMLPRISNLIASGDSNQIKKYNAISFRYFTMLVCGAAFGLAGISNVLAPVYFGDEFTGSSPIIFGLSFSLIFMIWANILRTQYLIPNKKDMPYVISTLVGAAINISINLLLIPHLQAIGTMIGTILAELSVFCVQYIFTRKEFPTLQYLKSGIVFFPIGALMGIAVWVVGHILGSTLITLVVQILLGAFIYGIGSLIYLIAIKDDLFISMLKKTLHINMNPHLPKHASI</sequence>
<evidence type="ECO:0000313" key="9">
    <source>
        <dbReference type="Proteomes" id="UP000234855"/>
    </source>
</evidence>
<feature type="transmembrane region" description="Helical" evidence="6">
    <location>
        <begin position="142"/>
        <end position="160"/>
    </location>
</feature>
<keyword evidence="4 6" id="KW-1133">Transmembrane helix</keyword>
<proteinExistence type="predicted"/>
<keyword evidence="2" id="KW-1003">Cell membrane</keyword>
<dbReference type="GO" id="GO:0005886">
    <property type="term" value="C:plasma membrane"/>
    <property type="evidence" value="ECO:0007669"/>
    <property type="project" value="UniProtKB-SubCell"/>
</dbReference>
<reference evidence="7 9" key="1">
    <citation type="submission" date="2017-07" db="EMBL/GenBank/DDBJ databases">
        <title>Bifidobacterium novel species.</title>
        <authorList>
            <person name="Lugli G.A."/>
            <person name="Milani C."/>
            <person name="Duranti S."/>
            <person name="Mangifesta M."/>
        </authorList>
    </citation>
    <scope>NUCLEOTIDE SEQUENCE [LARGE SCALE GENOMIC DNA]</scope>
    <source>
        <strain evidence="7 9">45</strain>
    </source>
</reference>
<organism evidence="7 9">
    <name type="scientific">Bifidobacterium imperatoris</name>
    <dbReference type="NCBI Taxonomy" id="2020965"/>
    <lineage>
        <taxon>Bacteria</taxon>
        <taxon>Bacillati</taxon>
        <taxon>Actinomycetota</taxon>
        <taxon>Actinomycetes</taxon>
        <taxon>Bifidobacteriales</taxon>
        <taxon>Bifidobacteriaceae</taxon>
        <taxon>Bifidobacterium</taxon>
    </lineage>
</organism>
<feature type="transmembrane region" description="Helical" evidence="6">
    <location>
        <begin position="12"/>
        <end position="30"/>
    </location>
</feature>
<evidence type="ECO:0000256" key="2">
    <source>
        <dbReference type="ARBA" id="ARBA00022475"/>
    </source>
</evidence>
<feature type="transmembrane region" description="Helical" evidence="6">
    <location>
        <begin position="248"/>
        <end position="268"/>
    </location>
</feature>
<feature type="transmembrane region" description="Helical" evidence="6">
    <location>
        <begin position="412"/>
        <end position="435"/>
    </location>
</feature>
<evidence type="ECO:0000313" key="8">
    <source>
        <dbReference type="EMBL" id="QSY58083.1"/>
    </source>
</evidence>
<name>A0A2N5IPD4_9BIFI</name>
<evidence type="ECO:0000256" key="1">
    <source>
        <dbReference type="ARBA" id="ARBA00004651"/>
    </source>
</evidence>
<keyword evidence="5 6" id="KW-0472">Membrane</keyword>